<evidence type="ECO:0000313" key="2">
    <source>
        <dbReference type="EMBL" id="MFC7358484.1"/>
    </source>
</evidence>
<feature type="signal peptide" evidence="1">
    <location>
        <begin position="1"/>
        <end position="22"/>
    </location>
</feature>
<evidence type="ECO:0000313" key="3">
    <source>
        <dbReference type="Proteomes" id="UP001596415"/>
    </source>
</evidence>
<comment type="caution">
    <text evidence="2">The sequence shown here is derived from an EMBL/GenBank/DDBJ whole genome shotgun (WGS) entry which is preliminary data.</text>
</comment>
<dbReference type="EMBL" id="JBHTBN010000007">
    <property type="protein sequence ID" value="MFC7358484.1"/>
    <property type="molecule type" value="Genomic_DNA"/>
</dbReference>
<gene>
    <name evidence="2" type="ORF">ACFQO1_12355</name>
</gene>
<proteinExistence type="predicted"/>
<accession>A0ABW2MU57</accession>
<sequence length="182" mass="20500">MKAIITSVLILLTFFPSENTFAQNAFPKMDASPMDLAMARPDRNTPPLARVIYSRPSKKGREIFGELVPYGEVWRTGANEATELTLYVPMVIDGKRLEAGTYTLYTVPGKNTWEVIINSDTNVWGSFSYKKEKDILRISVPRHDSPAPTETLSMVFRPETNGTTLMIGWDTTYIEIPMKTSN</sequence>
<keyword evidence="3" id="KW-1185">Reference proteome</keyword>
<dbReference type="Proteomes" id="UP001596415">
    <property type="component" value="Unassembled WGS sequence"/>
</dbReference>
<dbReference type="RefSeq" id="WP_380218457.1">
    <property type="nucleotide sequence ID" value="NZ_JBHTBN010000007.1"/>
</dbReference>
<dbReference type="InterPro" id="IPR021314">
    <property type="entry name" value="DUF2911"/>
</dbReference>
<feature type="chain" id="PRO_5046125402" evidence="1">
    <location>
        <begin position="23"/>
        <end position="182"/>
    </location>
</feature>
<reference evidence="3" key="1">
    <citation type="journal article" date="2019" name="Int. J. Syst. Evol. Microbiol.">
        <title>The Global Catalogue of Microorganisms (GCM) 10K type strain sequencing project: providing services to taxonomists for standard genome sequencing and annotation.</title>
        <authorList>
            <consortium name="The Broad Institute Genomics Platform"/>
            <consortium name="The Broad Institute Genome Sequencing Center for Infectious Disease"/>
            <person name="Wu L."/>
            <person name="Ma J."/>
        </authorList>
    </citation>
    <scope>NUCLEOTIDE SEQUENCE [LARGE SCALE GENOMIC DNA]</scope>
    <source>
        <strain evidence="3">CGMCC 1.16306</strain>
    </source>
</reference>
<name>A0ABW2MU57_9FLAO</name>
<organism evidence="2 3">
    <name type="scientific">Jejudonia soesokkakensis</name>
    <dbReference type="NCBI Taxonomy" id="1323432"/>
    <lineage>
        <taxon>Bacteria</taxon>
        <taxon>Pseudomonadati</taxon>
        <taxon>Bacteroidota</taxon>
        <taxon>Flavobacteriia</taxon>
        <taxon>Flavobacteriales</taxon>
        <taxon>Flavobacteriaceae</taxon>
        <taxon>Jejudonia</taxon>
    </lineage>
</organism>
<dbReference type="Pfam" id="PF11138">
    <property type="entry name" value="DUF2911"/>
    <property type="match status" value="1"/>
</dbReference>
<protein>
    <submittedName>
        <fullName evidence="2">DUF2911 domain-containing protein</fullName>
    </submittedName>
</protein>
<keyword evidence="1" id="KW-0732">Signal</keyword>
<evidence type="ECO:0000256" key="1">
    <source>
        <dbReference type="SAM" id="SignalP"/>
    </source>
</evidence>